<evidence type="ECO:0000256" key="2">
    <source>
        <dbReference type="ARBA" id="ARBA00009777"/>
    </source>
</evidence>
<dbReference type="GeneID" id="93333491"/>
<dbReference type="PANTHER" id="PTHR30352:SF4">
    <property type="entry name" value="PYRUVATE FORMATE-LYASE 2-ACTIVATING ENZYME"/>
    <property type="match status" value="1"/>
</dbReference>
<protein>
    <submittedName>
        <fullName evidence="10">Radical SAM protein</fullName>
    </submittedName>
</protein>
<evidence type="ECO:0000256" key="5">
    <source>
        <dbReference type="ARBA" id="ARBA00022723"/>
    </source>
</evidence>
<sequence>MKSGRIFDIKEFAVYDGAGIRVTYFLQGCPLRCEWCHNPEGQAMEGGKVRTSGEVIREILEYASLWQDCEGGVTFSGGEPLMQAGFLLEILEGIGNVSKAVETSAAVSKEIFQSVLNRVDFAYVDLKIYDEVLHMRYTGLGNQLILENIRWLADTDIPCIIRISMIPGVSATEVNYRQTASFLADLPRKLPLELLPYNTLTKAKYDAVGREYSIQFPEEGPVCDDVQIFRRCGLSCRIL</sequence>
<dbReference type="InterPro" id="IPR013785">
    <property type="entry name" value="Aldolase_TIM"/>
</dbReference>
<feature type="domain" description="Radical SAM core" evidence="9">
    <location>
        <begin position="15"/>
        <end position="239"/>
    </location>
</feature>
<dbReference type="GO" id="GO:0051539">
    <property type="term" value="F:4 iron, 4 sulfur cluster binding"/>
    <property type="evidence" value="ECO:0007669"/>
    <property type="project" value="UniProtKB-KW"/>
</dbReference>
<evidence type="ECO:0000256" key="6">
    <source>
        <dbReference type="ARBA" id="ARBA00023002"/>
    </source>
</evidence>
<reference evidence="10 11" key="1">
    <citation type="submission" date="2018-08" db="EMBL/GenBank/DDBJ databases">
        <title>A genome reference for cultivated species of the human gut microbiota.</title>
        <authorList>
            <person name="Zou Y."/>
            <person name="Xue W."/>
            <person name="Luo G."/>
        </authorList>
    </citation>
    <scope>NUCLEOTIDE SEQUENCE [LARGE SCALE GENOMIC DNA]</scope>
    <source>
        <strain evidence="10 11">AF19-21</strain>
    </source>
</reference>
<dbReference type="GO" id="GO:0046872">
    <property type="term" value="F:metal ion binding"/>
    <property type="evidence" value="ECO:0007669"/>
    <property type="project" value="UniProtKB-KW"/>
</dbReference>
<evidence type="ECO:0000256" key="1">
    <source>
        <dbReference type="ARBA" id="ARBA00001966"/>
    </source>
</evidence>
<evidence type="ECO:0000259" key="9">
    <source>
        <dbReference type="PROSITE" id="PS51918"/>
    </source>
</evidence>
<keyword evidence="5" id="KW-0479">Metal-binding</keyword>
<accession>A0A3E2X034</accession>
<proteinExistence type="inferred from homology"/>
<keyword evidence="4" id="KW-0949">S-adenosyl-L-methionine</keyword>
<organism evidence="10 11">
    <name type="scientific">Hungatella hathewayi</name>
    <dbReference type="NCBI Taxonomy" id="154046"/>
    <lineage>
        <taxon>Bacteria</taxon>
        <taxon>Bacillati</taxon>
        <taxon>Bacillota</taxon>
        <taxon>Clostridia</taxon>
        <taxon>Lachnospirales</taxon>
        <taxon>Lachnospiraceae</taxon>
        <taxon>Hungatella</taxon>
    </lineage>
</organism>
<dbReference type="Pfam" id="PF04055">
    <property type="entry name" value="Radical_SAM"/>
    <property type="match status" value="1"/>
</dbReference>
<dbReference type="InterPro" id="IPR034457">
    <property type="entry name" value="Organic_radical-activating"/>
</dbReference>
<dbReference type="PROSITE" id="PS01087">
    <property type="entry name" value="RADICAL_ACTIVATING"/>
    <property type="match status" value="1"/>
</dbReference>
<dbReference type="InterPro" id="IPR007197">
    <property type="entry name" value="rSAM"/>
</dbReference>
<dbReference type="EMBL" id="QVIA01000005">
    <property type="protein sequence ID" value="RGC33621.1"/>
    <property type="molecule type" value="Genomic_DNA"/>
</dbReference>
<name>A0A3E2X034_9FIRM</name>
<dbReference type="PANTHER" id="PTHR30352">
    <property type="entry name" value="PYRUVATE FORMATE-LYASE-ACTIVATING ENZYME"/>
    <property type="match status" value="1"/>
</dbReference>
<evidence type="ECO:0000256" key="4">
    <source>
        <dbReference type="ARBA" id="ARBA00022691"/>
    </source>
</evidence>
<dbReference type="SUPFAM" id="SSF102114">
    <property type="entry name" value="Radical SAM enzymes"/>
    <property type="match status" value="1"/>
</dbReference>
<dbReference type="InterPro" id="IPR058240">
    <property type="entry name" value="rSAM_sf"/>
</dbReference>
<dbReference type="Proteomes" id="UP000261111">
    <property type="component" value="Unassembled WGS sequence"/>
</dbReference>
<dbReference type="SFLD" id="SFLDG01066">
    <property type="entry name" value="organic_radical-activating_enz"/>
    <property type="match status" value="1"/>
</dbReference>
<dbReference type="RefSeq" id="WP_117440710.1">
    <property type="nucleotide sequence ID" value="NZ_QVIA01000005.1"/>
</dbReference>
<evidence type="ECO:0000256" key="7">
    <source>
        <dbReference type="ARBA" id="ARBA00023004"/>
    </source>
</evidence>
<dbReference type="PROSITE" id="PS51918">
    <property type="entry name" value="RADICAL_SAM"/>
    <property type="match status" value="1"/>
</dbReference>
<evidence type="ECO:0000256" key="3">
    <source>
        <dbReference type="ARBA" id="ARBA00022485"/>
    </source>
</evidence>
<keyword evidence="3" id="KW-0004">4Fe-4S</keyword>
<dbReference type="GO" id="GO:0016491">
    <property type="term" value="F:oxidoreductase activity"/>
    <property type="evidence" value="ECO:0007669"/>
    <property type="project" value="UniProtKB-KW"/>
</dbReference>
<evidence type="ECO:0000313" key="10">
    <source>
        <dbReference type="EMBL" id="RGC33621.1"/>
    </source>
</evidence>
<dbReference type="InterPro" id="IPR001989">
    <property type="entry name" value="Radical_activat_CS"/>
</dbReference>
<evidence type="ECO:0000256" key="8">
    <source>
        <dbReference type="ARBA" id="ARBA00023014"/>
    </source>
</evidence>
<comment type="cofactor">
    <cofactor evidence="1">
        <name>[4Fe-4S] cluster</name>
        <dbReference type="ChEBI" id="CHEBI:49883"/>
    </cofactor>
</comment>
<keyword evidence="6" id="KW-0560">Oxidoreductase</keyword>
<dbReference type="AlphaFoldDB" id="A0A3E2X034"/>
<comment type="similarity">
    <text evidence="2">Belongs to the organic radical-activating enzymes family.</text>
</comment>
<comment type="caution">
    <text evidence="10">The sequence shown here is derived from an EMBL/GenBank/DDBJ whole genome shotgun (WGS) entry which is preliminary data.</text>
</comment>
<dbReference type="Gene3D" id="3.20.20.70">
    <property type="entry name" value="Aldolase class I"/>
    <property type="match status" value="1"/>
</dbReference>
<keyword evidence="8" id="KW-0411">Iron-sulfur</keyword>
<dbReference type="SFLD" id="SFLDS00029">
    <property type="entry name" value="Radical_SAM"/>
    <property type="match status" value="1"/>
</dbReference>
<keyword evidence="7" id="KW-0408">Iron</keyword>
<evidence type="ECO:0000313" key="11">
    <source>
        <dbReference type="Proteomes" id="UP000261111"/>
    </source>
</evidence>
<gene>
    <name evidence="10" type="ORF">DWX41_05440</name>
</gene>
<dbReference type="CDD" id="cd01335">
    <property type="entry name" value="Radical_SAM"/>
    <property type="match status" value="1"/>
</dbReference>